<dbReference type="Pfam" id="PF09995">
    <property type="entry name" value="MPAB_Lcp_cat"/>
    <property type="match status" value="1"/>
</dbReference>
<dbReference type="PANTHER" id="PTHR36151">
    <property type="entry name" value="BLR2777 PROTEIN"/>
    <property type="match status" value="1"/>
</dbReference>
<evidence type="ECO:0000313" key="3">
    <source>
        <dbReference type="EMBL" id="GAA1977558.1"/>
    </source>
</evidence>
<dbReference type="InterPro" id="IPR018713">
    <property type="entry name" value="MPAB/Lcp_cat_dom"/>
</dbReference>
<proteinExistence type="predicted"/>
<protein>
    <submittedName>
        <fullName evidence="3">Oxygenase MpaB family protein</fullName>
    </submittedName>
</protein>
<name>A0ABN2RZ67_9PSEU</name>
<feature type="domain" description="ER-bound oxygenase mpaB/mpaB'/Rubber oxygenase catalytic" evidence="2">
    <location>
        <begin position="25"/>
        <end position="259"/>
    </location>
</feature>
<reference evidence="3 4" key="1">
    <citation type="journal article" date="2019" name="Int. J. Syst. Evol. Microbiol.">
        <title>The Global Catalogue of Microorganisms (GCM) 10K type strain sequencing project: providing services to taxonomists for standard genome sequencing and annotation.</title>
        <authorList>
            <consortium name="The Broad Institute Genomics Platform"/>
            <consortium name="The Broad Institute Genome Sequencing Center for Infectious Disease"/>
            <person name="Wu L."/>
            <person name="Ma J."/>
        </authorList>
    </citation>
    <scope>NUCLEOTIDE SEQUENCE [LARGE SCALE GENOMIC DNA]</scope>
    <source>
        <strain evidence="3 4">JCM 14545</strain>
    </source>
</reference>
<feature type="region of interest" description="Disordered" evidence="1">
    <location>
        <begin position="287"/>
        <end position="317"/>
    </location>
</feature>
<comment type="caution">
    <text evidence="3">The sequence shown here is derived from an EMBL/GenBank/DDBJ whole genome shotgun (WGS) entry which is preliminary data.</text>
</comment>
<sequence length="317" mass="37063">MTELSTRDAERGAEPEPLGPDSLTWKYFGDWRGLLIALWAGSMQNMHPGLGAGVEQHSRFFAERWQRLFRSLYPIGGVLYDGPRAAQTALEVRGYHDTVKGVDAKGRRYHALDPDTFYWAHATFFVSTILIADHFMGGIGEAEKRRLFDEHVQWYRMYRMSMRPVPETWEDFQAYWAHMCQNVLEDNKATRDVLEIGEIAKPPFLPWLPDFVWRRVRVLVARNFVWLTVGLYDEPVRELLGYRWTARDEARHRRFGKAVDAVFRLVPHDRRYHPRARAGWRRVRGALPPDAPLVQTPRRNLPPPAERDSPTHYSPRE</sequence>
<keyword evidence="4" id="KW-1185">Reference proteome</keyword>
<dbReference type="Proteomes" id="UP001501116">
    <property type="component" value="Unassembled WGS sequence"/>
</dbReference>
<evidence type="ECO:0000256" key="1">
    <source>
        <dbReference type="SAM" id="MobiDB-lite"/>
    </source>
</evidence>
<dbReference type="EMBL" id="BAAANN010000029">
    <property type="protein sequence ID" value="GAA1977558.1"/>
    <property type="molecule type" value="Genomic_DNA"/>
</dbReference>
<evidence type="ECO:0000259" key="2">
    <source>
        <dbReference type="Pfam" id="PF09995"/>
    </source>
</evidence>
<gene>
    <name evidence="3" type="ORF">GCM10009754_61780</name>
</gene>
<dbReference type="PANTHER" id="PTHR36151:SF3">
    <property type="entry name" value="ER-BOUND OXYGENASE MPAB_MPAB'_RUBBER OXYGENASE CATALYTIC DOMAIN-CONTAINING PROTEIN"/>
    <property type="match status" value="1"/>
</dbReference>
<feature type="compositionally biased region" description="Basic and acidic residues" evidence="1">
    <location>
        <begin position="305"/>
        <end position="317"/>
    </location>
</feature>
<dbReference type="RefSeq" id="WP_344426784.1">
    <property type="nucleotide sequence ID" value="NZ_BAAANN010000029.1"/>
</dbReference>
<accession>A0ABN2RZ67</accession>
<organism evidence="3 4">
    <name type="scientific">Amycolatopsis minnesotensis</name>
    <dbReference type="NCBI Taxonomy" id="337894"/>
    <lineage>
        <taxon>Bacteria</taxon>
        <taxon>Bacillati</taxon>
        <taxon>Actinomycetota</taxon>
        <taxon>Actinomycetes</taxon>
        <taxon>Pseudonocardiales</taxon>
        <taxon>Pseudonocardiaceae</taxon>
        <taxon>Amycolatopsis</taxon>
    </lineage>
</organism>
<evidence type="ECO:0000313" key="4">
    <source>
        <dbReference type="Proteomes" id="UP001501116"/>
    </source>
</evidence>